<protein>
    <submittedName>
        <fullName evidence="2">Uncharacterized protein</fullName>
    </submittedName>
</protein>
<sequence>MGYTNSIAPVLAFPCPVTKRDRVRLVLGLRASLSVGPLSSGFYQLLSKLNTVDLHASRLSFPAIDRDSTLKRARTQQTEHAVVIDRSPLANATEQENYTNQDRSLLGRLSSPIAAASSSQSLPSKPIDKTTYTKTSTNQNSSLHFERSAEAPYTVQQQPYVKN</sequence>
<comment type="caution">
    <text evidence="2">The sequence shown here is derived from an EMBL/GenBank/DDBJ whole genome shotgun (WGS) entry which is preliminary data.</text>
</comment>
<evidence type="ECO:0000313" key="3">
    <source>
        <dbReference type="Proteomes" id="UP000325313"/>
    </source>
</evidence>
<feature type="compositionally biased region" description="Low complexity" evidence="1">
    <location>
        <begin position="116"/>
        <end position="125"/>
    </location>
</feature>
<name>A0A5B0N6G1_PUCGR</name>
<evidence type="ECO:0000256" key="1">
    <source>
        <dbReference type="SAM" id="MobiDB-lite"/>
    </source>
</evidence>
<proteinExistence type="predicted"/>
<feature type="region of interest" description="Disordered" evidence="1">
    <location>
        <begin position="116"/>
        <end position="163"/>
    </location>
</feature>
<reference evidence="2 3" key="1">
    <citation type="submission" date="2019-05" db="EMBL/GenBank/DDBJ databases">
        <title>Emergence of the Ug99 lineage of the wheat stem rust pathogen through somatic hybridization.</title>
        <authorList>
            <person name="Li F."/>
            <person name="Upadhyaya N.M."/>
            <person name="Sperschneider J."/>
            <person name="Matny O."/>
            <person name="Nguyen-Phuc H."/>
            <person name="Mago R."/>
            <person name="Raley C."/>
            <person name="Miller M.E."/>
            <person name="Silverstein K.A.T."/>
            <person name="Henningsen E."/>
            <person name="Hirsch C.D."/>
            <person name="Visser B."/>
            <person name="Pretorius Z.A."/>
            <person name="Steffenson B.J."/>
            <person name="Schwessinger B."/>
            <person name="Dodds P.N."/>
            <person name="Figueroa M."/>
        </authorList>
    </citation>
    <scope>NUCLEOTIDE SEQUENCE [LARGE SCALE GENOMIC DNA]</scope>
    <source>
        <strain evidence="2 3">Ug99</strain>
    </source>
</reference>
<accession>A0A5B0N6G1</accession>
<dbReference type="AlphaFoldDB" id="A0A5B0N6G1"/>
<gene>
    <name evidence="2" type="ORF">PGTUg99_002397</name>
</gene>
<feature type="compositionally biased region" description="Polar residues" evidence="1">
    <location>
        <begin position="154"/>
        <end position="163"/>
    </location>
</feature>
<evidence type="ECO:0000313" key="2">
    <source>
        <dbReference type="EMBL" id="KAA1084855.1"/>
    </source>
</evidence>
<organism evidence="2 3">
    <name type="scientific">Puccinia graminis f. sp. tritici</name>
    <dbReference type="NCBI Taxonomy" id="56615"/>
    <lineage>
        <taxon>Eukaryota</taxon>
        <taxon>Fungi</taxon>
        <taxon>Dikarya</taxon>
        <taxon>Basidiomycota</taxon>
        <taxon>Pucciniomycotina</taxon>
        <taxon>Pucciniomycetes</taxon>
        <taxon>Pucciniales</taxon>
        <taxon>Pucciniaceae</taxon>
        <taxon>Puccinia</taxon>
    </lineage>
</organism>
<dbReference type="Proteomes" id="UP000325313">
    <property type="component" value="Unassembled WGS sequence"/>
</dbReference>
<feature type="compositionally biased region" description="Polar residues" evidence="1">
    <location>
        <begin position="130"/>
        <end position="143"/>
    </location>
</feature>
<dbReference type="EMBL" id="VDEP01000433">
    <property type="protein sequence ID" value="KAA1084855.1"/>
    <property type="molecule type" value="Genomic_DNA"/>
</dbReference>